<keyword evidence="5 6" id="KW-0472">Membrane</keyword>
<dbReference type="HOGENOM" id="CLU_001265_61_1_6"/>
<dbReference type="InterPro" id="IPR050189">
    <property type="entry name" value="MFS_Efflux_Transporters"/>
</dbReference>
<dbReference type="PANTHER" id="PTHR43124:SF3">
    <property type="entry name" value="CHLORAMPHENICOL EFFLUX PUMP RV0191"/>
    <property type="match status" value="1"/>
</dbReference>
<feature type="transmembrane region" description="Helical" evidence="6">
    <location>
        <begin position="59"/>
        <end position="79"/>
    </location>
</feature>
<dbReference type="InterPro" id="IPR020846">
    <property type="entry name" value="MFS_dom"/>
</dbReference>
<sequence>MKQSFESSSPNWFTVEQPDKLPLGQLLCLTLASFLATANETIPAGLLNQIANGFMTNEAWAGQTVTFCALGAGISAIPLTILTKRYQQRSLLLVALLTFAFCNLLTALSSNFLFVLFLRFVIGLATGLAWSILATYARSMAPPNLQGRALAIAMFGIPLALALGVPLSAWLSHFMGWRFIFDILSLIATVLAAWILFKIPNYSKETNQQRIPLKHVIQITGVRPILFIVMAWILSHYLLYTYITPLLSYLGLTSQIDVILLIFGLATLVGIWIVGIFVDQFLKRLFFMSLGSFLLISILLSLNFTHLGFYLFICLTILWGLSFSGAPTLLQTLLANAAKENADIAQSLLVTVFNLSFAFSGILGGILLETVGVQYFSIVIALILSITMIITFKYQKHIFI</sequence>
<dbReference type="Pfam" id="PF07690">
    <property type="entry name" value="MFS_1"/>
    <property type="match status" value="1"/>
</dbReference>
<dbReference type="PROSITE" id="PS50850">
    <property type="entry name" value="MFS"/>
    <property type="match status" value="1"/>
</dbReference>
<keyword evidence="4 6" id="KW-1133">Transmembrane helix</keyword>
<dbReference type="CDD" id="cd17324">
    <property type="entry name" value="MFS_NepI_like"/>
    <property type="match status" value="1"/>
</dbReference>
<dbReference type="AlphaFoldDB" id="N9RAK1"/>
<evidence type="ECO:0000313" key="8">
    <source>
        <dbReference type="EMBL" id="ENX35635.1"/>
    </source>
</evidence>
<feature type="transmembrane region" description="Helical" evidence="6">
    <location>
        <begin position="347"/>
        <end position="367"/>
    </location>
</feature>
<dbReference type="InterPro" id="IPR036259">
    <property type="entry name" value="MFS_trans_sf"/>
</dbReference>
<dbReference type="SUPFAM" id="SSF103473">
    <property type="entry name" value="MFS general substrate transporter"/>
    <property type="match status" value="1"/>
</dbReference>
<name>N9RAK1_9GAMM</name>
<reference evidence="8 9" key="1">
    <citation type="submission" date="2013-02" db="EMBL/GenBank/DDBJ databases">
        <title>The Genome Sequence of Acinetobacter sp. NIPH 1859.</title>
        <authorList>
            <consortium name="The Broad Institute Genome Sequencing Platform"/>
            <consortium name="The Broad Institute Genome Sequencing Center for Infectious Disease"/>
            <person name="Cerqueira G."/>
            <person name="Feldgarden M."/>
            <person name="Courvalin P."/>
            <person name="Perichon B."/>
            <person name="Grillot-Courvalin C."/>
            <person name="Clermont D."/>
            <person name="Rocha E."/>
            <person name="Yoon E.-J."/>
            <person name="Nemec A."/>
            <person name="Walker B."/>
            <person name="Young S.K."/>
            <person name="Zeng Q."/>
            <person name="Gargeya S."/>
            <person name="Fitzgerald M."/>
            <person name="Haas B."/>
            <person name="Abouelleil A."/>
            <person name="Alvarado L."/>
            <person name="Arachchi H.M."/>
            <person name="Berlin A.M."/>
            <person name="Chapman S.B."/>
            <person name="Dewar J."/>
            <person name="Goldberg J."/>
            <person name="Griggs A."/>
            <person name="Gujja S."/>
            <person name="Hansen M."/>
            <person name="Howarth C."/>
            <person name="Imamovic A."/>
            <person name="Larimer J."/>
            <person name="McCowan C."/>
            <person name="Murphy C."/>
            <person name="Neiman D."/>
            <person name="Pearson M."/>
            <person name="Priest M."/>
            <person name="Roberts A."/>
            <person name="Saif S."/>
            <person name="Shea T."/>
            <person name="Sisk P."/>
            <person name="Sykes S."/>
            <person name="Wortman J."/>
            <person name="Nusbaum C."/>
            <person name="Birren B."/>
        </authorList>
    </citation>
    <scope>NUCLEOTIDE SEQUENCE [LARGE SCALE GENOMIC DNA]</scope>
    <source>
        <strain evidence="8 9">NIPH 1859</strain>
    </source>
</reference>
<protein>
    <recommendedName>
        <fullName evidence="7">Major facilitator superfamily (MFS) profile domain-containing protein</fullName>
    </recommendedName>
</protein>
<dbReference type="PANTHER" id="PTHR43124">
    <property type="entry name" value="PURINE EFFLUX PUMP PBUE"/>
    <property type="match status" value="1"/>
</dbReference>
<feature type="transmembrane region" description="Helical" evidence="6">
    <location>
        <begin position="373"/>
        <end position="392"/>
    </location>
</feature>
<evidence type="ECO:0000259" key="7">
    <source>
        <dbReference type="PROSITE" id="PS50850"/>
    </source>
</evidence>
<evidence type="ECO:0000256" key="3">
    <source>
        <dbReference type="ARBA" id="ARBA00022692"/>
    </source>
</evidence>
<dbReference type="RefSeq" id="WP_005270359.1">
    <property type="nucleotide sequence ID" value="NZ_KB850194.1"/>
</dbReference>
<dbReference type="PATRIC" id="fig|1217695.3.peg.684"/>
<feature type="transmembrane region" description="Helical" evidence="6">
    <location>
        <begin position="177"/>
        <end position="197"/>
    </location>
</feature>
<dbReference type="InterPro" id="IPR011701">
    <property type="entry name" value="MFS"/>
</dbReference>
<evidence type="ECO:0000313" key="9">
    <source>
        <dbReference type="Proteomes" id="UP000013009"/>
    </source>
</evidence>
<feature type="transmembrane region" description="Helical" evidence="6">
    <location>
        <begin position="116"/>
        <end position="137"/>
    </location>
</feature>
<dbReference type="GO" id="GO:0022857">
    <property type="term" value="F:transmembrane transporter activity"/>
    <property type="evidence" value="ECO:0007669"/>
    <property type="project" value="InterPro"/>
</dbReference>
<feature type="transmembrane region" description="Helical" evidence="6">
    <location>
        <begin position="258"/>
        <end position="278"/>
    </location>
</feature>
<accession>N9RAK1</accession>
<feature type="transmembrane region" description="Helical" evidence="6">
    <location>
        <begin position="149"/>
        <end position="171"/>
    </location>
</feature>
<comment type="caution">
    <text evidence="8">The sequence shown here is derived from an EMBL/GenBank/DDBJ whole genome shotgun (WGS) entry which is preliminary data.</text>
</comment>
<gene>
    <name evidence="8" type="ORF">F889_00710</name>
</gene>
<dbReference type="OrthoDB" id="2810795at2"/>
<keyword evidence="2" id="KW-1003">Cell membrane</keyword>
<keyword evidence="3 6" id="KW-0812">Transmembrane</keyword>
<evidence type="ECO:0000256" key="1">
    <source>
        <dbReference type="ARBA" id="ARBA00004651"/>
    </source>
</evidence>
<dbReference type="GO" id="GO:0005886">
    <property type="term" value="C:plasma membrane"/>
    <property type="evidence" value="ECO:0007669"/>
    <property type="project" value="UniProtKB-SubCell"/>
</dbReference>
<feature type="transmembrane region" description="Helical" evidence="6">
    <location>
        <begin position="310"/>
        <end position="335"/>
    </location>
</feature>
<dbReference type="EMBL" id="APRZ01000009">
    <property type="protein sequence ID" value="ENX35635.1"/>
    <property type="molecule type" value="Genomic_DNA"/>
</dbReference>
<evidence type="ECO:0000256" key="6">
    <source>
        <dbReference type="SAM" id="Phobius"/>
    </source>
</evidence>
<comment type="subcellular location">
    <subcellularLocation>
        <location evidence="1">Cell membrane</location>
        <topology evidence="1">Multi-pass membrane protein</topology>
    </subcellularLocation>
</comment>
<feature type="domain" description="Major facilitator superfamily (MFS) profile" evidence="7">
    <location>
        <begin position="25"/>
        <end position="399"/>
    </location>
</feature>
<proteinExistence type="predicted"/>
<keyword evidence="9" id="KW-1185">Reference proteome</keyword>
<evidence type="ECO:0000256" key="4">
    <source>
        <dbReference type="ARBA" id="ARBA00022989"/>
    </source>
</evidence>
<evidence type="ECO:0000256" key="5">
    <source>
        <dbReference type="ARBA" id="ARBA00023136"/>
    </source>
</evidence>
<organism evidence="8 9">
    <name type="scientific">Acinetobacter colistiniresistens</name>
    <dbReference type="NCBI Taxonomy" id="280145"/>
    <lineage>
        <taxon>Bacteria</taxon>
        <taxon>Pseudomonadati</taxon>
        <taxon>Pseudomonadota</taxon>
        <taxon>Gammaproteobacteria</taxon>
        <taxon>Moraxellales</taxon>
        <taxon>Moraxellaceae</taxon>
        <taxon>Acinetobacter</taxon>
    </lineage>
</organism>
<dbReference type="Proteomes" id="UP000013009">
    <property type="component" value="Unassembled WGS sequence"/>
</dbReference>
<feature type="transmembrane region" description="Helical" evidence="6">
    <location>
        <begin position="217"/>
        <end position="238"/>
    </location>
</feature>
<feature type="transmembrane region" description="Helical" evidence="6">
    <location>
        <begin position="285"/>
        <end position="304"/>
    </location>
</feature>
<feature type="transmembrane region" description="Helical" evidence="6">
    <location>
        <begin position="91"/>
        <end position="110"/>
    </location>
</feature>
<dbReference type="Gene3D" id="1.20.1250.20">
    <property type="entry name" value="MFS general substrate transporter like domains"/>
    <property type="match status" value="1"/>
</dbReference>
<evidence type="ECO:0000256" key="2">
    <source>
        <dbReference type="ARBA" id="ARBA00022475"/>
    </source>
</evidence>